<reference evidence="2" key="1">
    <citation type="submission" date="2021-01" db="EMBL/GenBank/DDBJ databases">
        <authorList>
            <person name="Kaushik A."/>
        </authorList>
    </citation>
    <scope>NUCLEOTIDE SEQUENCE</scope>
    <source>
        <strain evidence="2">AG2-2IIIB</strain>
    </source>
</reference>
<dbReference type="PROSITE" id="PS00108">
    <property type="entry name" value="PROTEIN_KINASE_ST"/>
    <property type="match status" value="1"/>
</dbReference>
<organism evidence="2 3">
    <name type="scientific">Rhizoctonia solani</name>
    <dbReference type="NCBI Taxonomy" id="456999"/>
    <lineage>
        <taxon>Eukaryota</taxon>
        <taxon>Fungi</taxon>
        <taxon>Dikarya</taxon>
        <taxon>Basidiomycota</taxon>
        <taxon>Agaricomycotina</taxon>
        <taxon>Agaricomycetes</taxon>
        <taxon>Cantharellales</taxon>
        <taxon>Ceratobasidiaceae</taxon>
        <taxon>Rhizoctonia</taxon>
    </lineage>
</organism>
<name>A0A8H3HSK0_9AGAM</name>
<dbReference type="Pfam" id="PF07714">
    <property type="entry name" value="PK_Tyr_Ser-Thr"/>
    <property type="match status" value="1"/>
</dbReference>
<dbReference type="PANTHER" id="PTHR44329">
    <property type="entry name" value="SERINE/THREONINE-PROTEIN KINASE TNNI3K-RELATED"/>
    <property type="match status" value="1"/>
</dbReference>
<comment type="caution">
    <text evidence="2">The sequence shown here is derived from an EMBL/GenBank/DDBJ whole genome shotgun (WGS) entry which is preliminary data.</text>
</comment>
<dbReference type="InterPro" id="IPR008271">
    <property type="entry name" value="Ser/Thr_kinase_AS"/>
</dbReference>
<protein>
    <recommendedName>
        <fullName evidence="1">Protein kinase domain-containing protein</fullName>
    </recommendedName>
</protein>
<proteinExistence type="predicted"/>
<dbReference type="InterPro" id="IPR001245">
    <property type="entry name" value="Ser-Thr/Tyr_kinase_cat_dom"/>
</dbReference>
<dbReference type="Proteomes" id="UP000663843">
    <property type="component" value="Unassembled WGS sequence"/>
</dbReference>
<evidence type="ECO:0000313" key="3">
    <source>
        <dbReference type="Proteomes" id="UP000663843"/>
    </source>
</evidence>
<dbReference type="GO" id="GO:0004674">
    <property type="term" value="F:protein serine/threonine kinase activity"/>
    <property type="evidence" value="ECO:0007669"/>
    <property type="project" value="TreeGrafter"/>
</dbReference>
<dbReference type="SUPFAM" id="SSF56112">
    <property type="entry name" value="Protein kinase-like (PK-like)"/>
    <property type="match status" value="3"/>
</dbReference>
<dbReference type="Gene3D" id="1.10.510.10">
    <property type="entry name" value="Transferase(Phosphotransferase) domain 1"/>
    <property type="match status" value="3"/>
</dbReference>
<accession>A0A8H3HSK0</accession>
<dbReference type="InterPro" id="IPR011009">
    <property type="entry name" value="Kinase-like_dom_sf"/>
</dbReference>
<dbReference type="SMART" id="SM00220">
    <property type="entry name" value="S_TKc"/>
    <property type="match status" value="1"/>
</dbReference>
<dbReference type="CDD" id="cd00180">
    <property type="entry name" value="PKc"/>
    <property type="match status" value="1"/>
</dbReference>
<sequence>MLIAPENLGIQNITAYVTQTQASLADADTGGNANVYRGVYVQPGNHATIQVVIKSARVNDLESKSEKISQRTQKNLLRELTVWYCLQRNPQRNILPLLGVVYIPSSKWLCSVSEYCQLSLEAYFKDPPERPSYIKFMQEILAGLVHMHSFNPPIAHGDLKLANVLLGFDGIIKLCDFGQARFQNDQRGLPSDTSTTFESTHRFMSPELFRSTHKVRPTGLSDVWAYGCVALQLLSRLKPYHTIKNDYLVPGVIMSGRVPSSKPERPHAPRCLNNHLWGIIEWCWRPLEYRPTTARLLDEFNRLIDSHLIDISSLTPDRMSLNFDGDMPSWPDGIADFGGQGSSSNRKLLYRGVRAEIWVHQEPVILDQGTSKYIIKTPKFPEHLNPRKTKLDPFQYLLRRIIRERYSLQHQNIVEMLGIDTSFGLYPGLVFEFCENLSLEAYKTKHFHDQYNLIKYAAQILEGLGYLHTFPTPIAHGDLNPSNIVVNTQGVLKLTLFSLSQIVANIPQAQGTLAGRPEIVRYLSPEMLSDVAIPSVKSDMWAYGCVVFWLFANLEPYHETKREQDVEKLIQKGSLPNDAQLLREEAEIGGQFRQNSRREWLFNGISDRAEKCWSSSGWPSASEFLQFLREFLGKTDEDTDTWMSGVSNLSGTIIRPPILWMHGGNTSGLWRYSTSHRQPGRRMTSVTINWTKASFKRGLFRFQTEAIIKFSMSGQSRYGSSDHIASQSSIKHEIAILTQLKHSNICFLWGYEEDTFGSPSLPAIVTEFCPNGTLREYLTRRSDNLDTSARLLLVRNVLDSVNYLHEHVAQGTIVHGNLNMDKSVVVDKYGTAKLRNFEFSFQYKHNESLYGVATLVRAPTLAPAPSRWHPPEMFTQESDSDWPLLTRYTDLWATGCLLVAIFSNLEPYPGIDLPVVFPRIHNNEKPYSKDVCTHKGVWNVAEQLWGDSTIDRISASKALQELSQCIE</sequence>
<evidence type="ECO:0000259" key="1">
    <source>
        <dbReference type="PROSITE" id="PS50011"/>
    </source>
</evidence>
<feature type="domain" description="Protein kinase" evidence="1">
    <location>
        <begin position="673"/>
        <end position="967"/>
    </location>
</feature>
<dbReference type="InterPro" id="IPR000719">
    <property type="entry name" value="Prot_kinase_dom"/>
</dbReference>
<dbReference type="GO" id="GO:0005524">
    <property type="term" value="F:ATP binding"/>
    <property type="evidence" value="ECO:0007669"/>
    <property type="project" value="InterPro"/>
</dbReference>
<dbReference type="PROSITE" id="PS50011">
    <property type="entry name" value="PROTEIN_KINASE_DOM"/>
    <property type="match status" value="3"/>
</dbReference>
<evidence type="ECO:0000313" key="2">
    <source>
        <dbReference type="EMBL" id="CAE6539630.1"/>
    </source>
</evidence>
<dbReference type="AlphaFoldDB" id="A0A8H3HSK0"/>
<feature type="domain" description="Protein kinase" evidence="1">
    <location>
        <begin position="343"/>
        <end position="659"/>
    </location>
</feature>
<dbReference type="EMBL" id="CAJMWT010009723">
    <property type="protein sequence ID" value="CAE6539630.1"/>
    <property type="molecule type" value="Genomic_DNA"/>
</dbReference>
<dbReference type="Pfam" id="PF00069">
    <property type="entry name" value="Pkinase"/>
    <property type="match status" value="2"/>
</dbReference>
<feature type="domain" description="Protein kinase" evidence="1">
    <location>
        <begin position="21"/>
        <end position="304"/>
    </location>
</feature>
<gene>
    <name evidence="2" type="ORF">RDB_LOCUS193974</name>
</gene>
<dbReference type="InterPro" id="IPR051681">
    <property type="entry name" value="Ser/Thr_Kinases-Pseudokinases"/>
</dbReference>